<dbReference type="GO" id="GO:0008270">
    <property type="term" value="F:zinc ion binding"/>
    <property type="evidence" value="ECO:0007669"/>
    <property type="project" value="UniProtKB-UniRule"/>
</dbReference>
<keyword evidence="2 7" id="KW-0540">Nuclease</keyword>
<dbReference type="PROSITE" id="PS01306">
    <property type="entry name" value="UPF0054"/>
    <property type="match status" value="1"/>
</dbReference>
<dbReference type="GO" id="GO:0005737">
    <property type="term" value="C:cytoplasm"/>
    <property type="evidence" value="ECO:0007669"/>
    <property type="project" value="UniProtKB-SubCell"/>
</dbReference>
<evidence type="ECO:0000313" key="10">
    <source>
        <dbReference type="Proteomes" id="UP000199125"/>
    </source>
</evidence>
<keyword evidence="7" id="KW-0963">Cytoplasm</keyword>
<sequence>MTDPALADAAPGSPVDVVIEDARWQGAGLEALAARAAAATLRHLGLQATGEGAPEIVVMGCDDARIAELNADFRGRPQPTNVLSWPSVEPPPRAPGAVPAPPDTDELGDIAISYDTCAREAGAQGKPLSDHATHLLVHAILHLAGYDHENDADADTMENAERAILATLAISDPYQEH</sequence>
<feature type="region of interest" description="Disordered" evidence="8">
    <location>
        <begin position="77"/>
        <end position="104"/>
    </location>
</feature>
<keyword evidence="10" id="KW-1185">Reference proteome</keyword>
<dbReference type="OrthoDB" id="9807740at2"/>
<keyword evidence="3 7" id="KW-0479">Metal-binding</keyword>
<dbReference type="RefSeq" id="WP_090844174.1">
    <property type="nucleotide sequence ID" value="NZ_FNXG01000001.1"/>
</dbReference>
<dbReference type="HAMAP" id="MF_00009">
    <property type="entry name" value="Endoribonucl_YbeY"/>
    <property type="match status" value="1"/>
</dbReference>
<dbReference type="PANTHER" id="PTHR46986">
    <property type="entry name" value="ENDORIBONUCLEASE YBEY, CHLOROPLASTIC"/>
    <property type="match status" value="1"/>
</dbReference>
<comment type="function">
    <text evidence="7">Single strand-specific metallo-endoribonuclease involved in late-stage 70S ribosome quality control and in maturation of the 3' terminus of the 16S rRNA.</text>
</comment>
<dbReference type="EC" id="3.1.-.-" evidence="7"/>
<dbReference type="STRING" id="65735.SAMN04488075_0155"/>
<keyword evidence="7" id="KW-0698">rRNA processing</keyword>
<organism evidence="9 10">
    <name type="scientific">Paracoccus alkenifer</name>
    <dbReference type="NCBI Taxonomy" id="65735"/>
    <lineage>
        <taxon>Bacteria</taxon>
        <taxon>Pseudomonadati</taxon>
        <taxon>Pseudomonadota</taxon>
        <taxon>Alphaproteobacteria</taxon>
        <taxon>Rhodobacterales</taxon>
        <taxon>Paracoccaceae</taxon>
        <taxon>Paracoccus</taxon>
    </lineage>
</organism>
<dbReference type="Proteomes" id="UP000199125">
    <property type="component" value="Unassembled WGS sequence"/>
</dbReference>
<keyword evidence="7" id="KW-0690">Ribosome biogenesis</keyword>
<dbReference type="Gene3D" id="3.40.390.30">
    <property type="entry name" value="Metalloproteases ('zincins'), catalytic domain"/>
    <property type="match status" value="1"/>
</dbReference>
<dbReference type="GO" id="GO:0006364">
    <property type="term" value="P:rRNA processing"/>
    <property type="evidence" value="ECO:0007669"/>
    <property type="project" value="UniProtKB-UniRule"/>
</dbReference>
<keyword evidence="4 7" id="KW-0255">Endonuclease</keyword>
<evidence type="ECO:0000256" key="8">
    <source>
        <dbReference type="SAM" id="MobiDB-lite"/>
    </source>
</evidence>
<comment type="cofactor">
    <cofactor evidence="7">
        <name>Zn(2+)</name>
        <dbReference type="ChEBI" id="CHEBI:29105"/>
    </cofactor>
    <text evidence="7">Binds 1 zinc ion.</text>
</comment>
<feature type="binding site" evidence="7">
    <location>
        <position position="148"/>
    </location>
    <ligand>
        <name>Zn(2+)</name>
        <dbReference type="ChEBI" id="CHEBI:29105"/>
        <note>catalytic</note>
    </ligand>
</feature>
<reference evidence="10" key="1">
    <citation type="submission" date="2016-10" db="EMBL/GenBank/DDBJ databases">
        <authorList>
            <person name="Varghese N."/>
            <person name="Submissions S."/>
        </authorList>
    </citation>
    <scope>NUCLEOTIDE SEQUENCE [LARGE SCALE GENOMIC DNA]</scope>
    <source>
        <strain evidence="10">DSM 11593</strain>
    </source>
</reference>
<evidence type="ECO:0000256" key="4">
    <source>
        <dbReference type="ARBA" id="ARBA00022759"/>
    </source>
</evidence>
<evidence type="ECO:0000256" key="7">
    <source>
        <dbReference type="HAMAP-Rule" id="MF_00009"/>
    </source>
</evidence>
<dbReference type="Pfam" id="PF02130">
    <property type="entry name" value="YbeY"/>
    <property type="match status" value="1"/>
</dbReference>
<evidence type="ECO:0000256" key="3">
    <source>
        <dbReference type="ARBA" id="ARBA00022723"/>
    </source>
</evidence>
<comment type="subcellular location">
    <subcellularLocation>
        <location evidence="7">Cytoplasm</location>
    </subcellularLocation>
</comment>
<dbReference type="InterPro" id="IPR002036">
    <property type="entry name" value="YbeY"/>
</dbReference>
<feature type="binding site" evidence="7">
    <location>
        <position position="142"/>
    </location>
    <ligand>
        <name>Zn(2+)</name>
        <dbReference type="ChEBI" id="CHEBI:29105"/>
        <note>catalytic</note>
    </ligand>
</feature>
<dbReference type="InterPro" id="IPR023091">
    <property type="entry name" value="MetalPrtase_cat_dom_sf_prd"/>
</dbReference>
<keyword evidence="5 7" id="KW-0378">Hydrolase</keyword>
<dbReference type="AlphaFoldDB" id="A0A1H6J6E4"/>
<dbReference type="InterPro" id="IPR020549">
    <property type="entry name" value="YbeY_CS"/>
</dbReference>
<dbReference type="NCBIfam" id="TIGR00043">
    <property type="entry name" value="rRNA maturation RNase YbeY"/>
    <property type="match status" value="1"/>
</dbReference>
<evidence type="ECO:0000313" key="9">
    <source>
        <dbReference type="EMBL" id="SEH57539.1"/>
    </source>
</evidence>
<evidence type="ECO:0000256" key="1">
    <source>
        <dbReference type="ARBA" id="ARBA00010875"/>
    </source>
</evidence>
<dbReference type="PANTHER" id="PTHR46986:SF1">
    <property type="entry name" value="ENDORIBONUCLEASE YBEY, CHLOROPLASTIC"/>
    <property type="match status" value="1"/>
</dbReference>
<feature type="compositionally biased region" description="Pro residues" evidence="8">
    <location>
        <begin position="88"/>
        <end position="102"/>
    </location>
</feature>
<dbReference type="GO" id="GO:0004222">
    <property type="term" value="F:metalloendopeptidase activity"/>
    <property type="evidence" value="ECO:0007669"/>
    <property type="project" value="InterPro"/>
</dbReference>
<comment type="similarity">
    <text evidence="1 7">Belongs to the endoribonuclease YbeY family.</text>
</comment>
<evidence type="ECO:0000256" key="6">
    <source>
        <dbReference type="ARBA" id="ARBA00022833"/>
    </source>
</evidence>
<dbReference type="GO" id="GO:0004521">
    <property type="term" value="F:RNA endonuclease activity"/>
    <property type="evidence" value="ECO:0007669"/>
    <property type="project" value="UniProtKB-UniRule"/>
</dbReference>
<keyword evidence="6 7" id="KW-0862">Zinc</keyword>
<dbReference type="SUPFAM" id="SSF55486">
    <property type="entry name" value="Metalloproteases ('zincins'), catalytic domain"/>
    <property type="match status" value="1"/>
</dbReference>
<dbReference type="EMBL" id="FNXG01000001">
    <property type="protein sequence ID" value="SEH57539.1"/>
    <property type="molecule type" value="Genomic_DNA"/>
</dbReference>
<accession>A0A1H6J6E4</accession>
<gene>
    <name evidence="7" type="primary">ybeY</name>
    <name evidence="9" type="ORF">SAMN04488075_0155</name>
</gene>
<feature type="binding site" evidence="7">
    <location>
        <position position="138"/>
    </location>
    <ligand>
        <name>Zn(2+)</name>
        <dbReference type="ChEBI" id="CHEBI:29105"/>
        <note>catalytic</note>
    </ligand>
</feature>
<proteinExistence type="inferred from homology"/>
<evidence type="ECO:0000256" key="5">
    <source>
        <dbReference type="ARBA" id="ARBA00022801"/>
    </source>
</evidence>
<protein>
    <recommendedName>
        <fullName evidence="7">Endoribonuclease YbeY</fullName>
        <ecNumber evidence="7">3.1.-.-</ecNumber>
    </recommendedName>
</protein>
<evidence type="ECO:0000256" key="2">
    <source>
        <dbReference type="ARBA" id="ARBA00022722"/>
    </source>
</evidence>
<name>A0A1H6J6E4_9RHOB</name>